<dbReference type="EC" id="2.1.1.-" evidence="5"/>
<dbReference type="PIRSF" id="PIRSF036758">
    <property type="entry name" value="Aden_M_ParB"/>
    <property type="match status" value="1"/>
</dbReference>
<sequence>MEFVDKKLSEITPYKNNPRNNDEAVGPVAESIKEFGFKVPIVIDKNGEIVNGHTRYKAAKKLGLETVPVIVADDLSEEQIKAFRLADNKVGEIAVWDLDLLNEELNDILDLDMSAFGFDVLDNLDDLIEDEKDLDEFTEAVPDEPKSKLGDIYQLGSHKLMCGDSTNEADVKKLMNGEMADLLLTDPPYNVAYEGKTKDSLTIKNDSMDNDSFRQFLVNAFSSANEVMKPGAVFYIWHADSEGYNFRGACFDIGWTVRQCLIWNKNSMVLGRQDYHWKHEPCLYGWKDGAGHLWASDRKQTTVIDYEKPQRNGVHPTMKPVGLFDYQIKNNTKGSDIVLDLFGGSGTTLIACESNGRHARLMEYDPKYVDVIINRWEGLTGDKAIKLN</sequence>
<accession>A0ABU0A6Y3</accession>
<dbReference type="RefSeq" id="WP_003055896.1">
    <property type="nucleotide sequence ID" value="NZ_CP066073.1"/>
</dbReference>
<evidence type="ECO:0000256" key="5">
    <source>
        <dbReference type="RuleBase" id="RU362026"/>
    </source>
</evidence>
<dbReference type="Gene3D" id="3.40.50.150">
    <property type="entry name" value="Vaccinia Virus protein VP39"/>
    <property type="match status" value="1"/>
</dbReference>
<dbReference type="InterPro" id="IPR050336">
    <property type="entry name" value="Chromosome_partition/occlusion"/>
</dbReference>
<dbReference type="InterPro" id="IPR029063">
    <property type="entry name" value="SAM-dependent_MTases_sf"/>
</dbReference>
<comment type="similarity">
    <text evidence="1 5">Belongs to the N(4)/N(6)-methyltransferase family.</text>
</comment>
<dbReference type="InterPro" id="IPR001091">
    <property type="entry name" value="RM_Methyltransferase"/>
</dbReference>
<dbReference type="SUPFAM" id="SSF53335">
    <property type="entry name" value="S-adenosyl-L-methionine-dependent methyltransferases"/>
    <property type="match status" value="1"/>
</dbReference>
<comment type="caution">
    <text evidence="8">The sequence shown here is derived from an EMBL/GenBank/DDBJ whole genome shotgun (WGS) entry which is preliminary data.</text>
</comment>
<gene>
    <name evidence="8" type="ORF">J2S26_001128</name>
</gene>
<dbReference type="InterPro" id="IPR036086">
    <property type="entry name" value="ParB/Sulfiredoxin_sf"/>
</dbReference>
<evidence type="ECO:0000313" key="8">
    <source>
        <dbReference type="EMBL" id="MDQ0263051.1"/>
    </source>
</evidence>
<dbReference type="GO" id="GO:0009007">
    <property type="term" value="F:site-specific DNA-methyltransferase (adenine-specific) activity"/>
    <property type="evidence" value="ECO:0007669"/>
    <property type="project" value="UniProtKB-EC"/>
</dbReference>
<evidence type="ECO:0000256" key="3">
    <source>
        <dbReference type="ARBA" id="ARBA00022679"/>
    </source>
</evidence>
<dbReference type="GO" id="GO:0032259">
    <property type="term" value="P:methylation"/>
    <property type="evidence" value="ECO:0007669"/>
    <property type="project" value="UniProtKB-KW"/>
</dbReference>
<evidence type="ECO:0000256" key="1">
    <source>
        <dbReference type="ARBA" id="ARBA00006594"/>
    </source>
</evidence>
<keyword evidence="3 8" id="KW-0808">Transferase</keyword>
<dbReference type="InterPro" id="IPR003115">
    <property type="entry name" value="ParB_N"/>
</dbReference>
<dbReference type="SMART" id="SM00470">
    <property type="entry name" value="ParB"/>
    <property type="match status" value="1"/>
</dbReference>
<keyword evidence="2 8" id="KW-0489">Methyltransferase</keyword>
<evidence type="ECO:0000256" key="4">
    <source>
        <dbReference type="ARBA" id="ARBA00022747"/>
    </source>
</evidence>
<dbReference type="EMBL" id="JAUSTL010000009">
    <property type="protein sequence ID" value="MDQ0263051.1"/>
    <property type="molecule type" value="Genomic_DNA"/>
</dbReference>
<feature type="domain" description="ParB-like N-terminal" evidence="7">
    <location>
        <begin position="4"/>
        <end position="89"/>
    </location>
</feature>
<dbReference type="PRINTS" id="PR00508">
    <property type="entry name" value="S21N4MTFRASE"/>
</dbReference>
<dbReference type="SUPFAM" id="SSF110849">
    <property type="entry name" value="ParB/Sulfiredoxin"/>
    <property type="match status" value="1"/>
</dbReference>
<dbReference type="InterPro" id="IPR002052">
    <property type="entry name" value="DNA_methylase_N6_adenine_CS"/>
</dbReference>
<dbReference type="Pfam" id="PF01555">
    <property type="entry name" value="N6_N4_Mtase"/>
    <property type="match status" value="1"/>
</dbReference>
<keyword evidence="9" id="KW-1185">Reference proteome</keyword>
<evidence type="ECO:0000256" key="2">
    <source>
        <dbReference type="ARBA" id="ARBA00022603"/>
    </source>
</evidence>
<protein>
    <recommendedName>
        <fullName evidence="5">Methyltransferase</fullName>
        <ecNumber evidence="5">2.1.1.-</ecNumber>
    </recommendedName>
</protein>
<organism evidence="8 9">
    <name type="scientific">Streptococcus dysgalactiae</name>
    <dbReference type="NCBI Taxonomy" id="1334"/>
    <lineage>
        <taxon>Bacteria</taxon>
        <taxon>Bacillati</taxon>
        <taxon>Bacillota</taxon>
        <taxon>Bacilli</taxon>
        <taxon>Lactobacillales</taxon>
        <taxon>Streptococcaceae</taxon>
        <taxon>Streptococcus</taxon>
    </lineage>
</organism>
<dbReference type="PANTHER" id="PTHR33375">
    <property type="entry name" value="CHROMOSOME-PARTITIONING PROTEIN PARB-RELATED"/>
    <property type="match status" value="1"/>
</dbReference>
<dbReference type="PANTHER" id="PTHR33375:SF1">
    <property type="entry name" value="CHROMOSOME-PARTITIONING PROTEIN PARB-RELATED"/>
    <property type="match status" value="1"/>
</dbReference>
<evidence type="ECO:0000256" key="6">
    <source>
        <dbReference type="SAM" id="MobiDB-lite"/>
    </source>
</evidence>
<dbReference type="Proteomes" id="UP001237071">
    <property type="component" value="Unassembled WGS sequence"/>
</dbReference>
<evidence type="ECO:0000313" key="9">
    <source>
        <dbReference type="Proteomes" id="UP001237071"/>
    </source>
</evidence>
<name>A0ABU0A6Y3_STRDY</name>
<dbReference type="InterPro" id="IPR015840">
    <property type="entry name" value="DNA_MeTrfase_ParB"/>
</dbReference>
<dbReference type="Pfam" id="PF02195">
    <property type="entry name" value="ParB_N"/>
    <property type="match status" value="1"/>
</dbReference>
<proteinExistence type="inferred from homology"/>
<dbReference type="Gene3D" id="3.90.1530.10">
    <property type="entry name" value="Conserved hypothetical protein from pyrococcus furiosus pfu- 392566-001, ParB domain"/>
    <property type="match status" value="1"/>
</dbReference>
<dbReference type="CDD" id="cd16402">
    <property type="entry name" value="ParB_N_like_MT"/>
    <property type="match status" value="1"/>
</dbReference>
<reference evidence="8 9" key="1">
    <citation type="submission" date="2023-07" db="EMBL/GenBank/DDBJ databases">
        <title>Genomic Encyclopedia of Type Strains, Phase IV (KMG-IV): sequencing the most valuable type-strain genomes for metagenomic binning, comparative biology and taxonomic classification.</title>
        <authorList>
            <person name="Goeker M."/>
        </authorList>
    </citation>
    <scope>NUCLEOTIDE SEQUENCE [LARGE SCALE GENOMIC DNA]</scope>
    <source>
        <strain evidence="8 9">DSM 23147</strain>
    </source>
</reference>
<keyword evidence="4" id="KW-0680">Restriction system</keyword>
<dbReference type="PROSITE" id="PS00092">
    <property type="entry name" value="N6_MTASE"/>
    <property type="match status" value="1"/>
</dbReference>
<evidence type="ECO:0000259" key="7">
    <source>
        <dbReference type="SMART" id="SM00470"/>
    </source>
</evidence>
<dbReference type="InterPro" id="IPR002941">
    <property type="entry name" value="DNA_methylase_N4/N6"/>
</dbReference>
<feature type="region of interest" description="Disordered" evidence="6">
    <location>
        <begin position="1"/>
        <end position="23"/>
    </location>
</feature>